<dbReference type="Gene3D" id="3.40.30.10">
    <property type="entry name" value="Glutaredoxin"/>
    <property type="match status" value="1"/>
</dbReference>
<gene>
    <name evidence="3" type="ORF">A2V81_01835</name>
</gene>
<name>A0A1F4XKW8_9BACT</name>
<feature type="transmembrane region" description="Helical" evidence="2">
    <location>
        <begin position="12"/>
        <end position="31"/>
    </location>
</feature>
<feature type="region of interest" description="Disordered" evidence="1">
    <location>
        <begin position="140"/>
        <end position="161"/>
    </location>
</feature>
<keyword evidence="2" id="KW-1133">Transmembrane helix</keyword>
<dbReference type="EMBL" id="MEWR01000008">
    <property type="protein sequence ID" value="OGC82258.1"/>
    <property type="molecule type" value="Genomic_DNA"/>
</dbReference>
<protein>
    <recommendedName>
        <fullName evidence="5">Thioredoxin domain-containing protein</fullName>
    </recommendedName>
</protein>
<proteinExistence type="predicted"/>
<dbReference type="PANTHER" id="PTHR34573:SF1">
    <property type="entry name" value="VITAMIN K EPOXIDE REDUCTASE DOMAIN-CONTAINING PROTEIN"/>
    <property type="match status" value="1"/>
</dbReference>
<evidence type="ECO:0000256" key="2">
    <source>
        <dbReference type="SAM" id="Phobius"/>
    </source>
</evidence>
<dbReference type="PANTHER" id="PTHR34573">
    <property type="entry name" value="VKC DOMAIN-CONTAINING PROTEIN"/>
    <property type="match status" value="1"/>
</dbReference>
<evidence type="ECO:0008006" key="5">
    <source>
        <dbReference type="Google" id="ProtNLM"/>
    </source>
</evidence>
<keyword evidence="2" id="KW-0812">Transmembrane</keyword>
<feature type="compositionally biased region" description="Polar residues" evidence="1">
    <location>
        <begin position="141"/>
        <end position="161"/>
    </location>
</feature>
<keyword evidence="2" id="KW-0472">Membrane</keyword>
<reference evidence="3 4" key="1">
    <citation type="journal article" date="2016" name="Nat. Commun.">
        <title>Thousands of microbial genomes shed light on interconnected biogeochemical processes in an aquifer system.</title>
        <authorList>
            <person name="Anantharaman K."/>
            <person name="Brown C.T."/>
            <person name="Hug L.A."/>
            <person name="Sharon I."/>
            <person name="Castelle C.J."/>
            <person name="Probst A.J."/>
            <person name="Thomas B.C."/>
            <person name="Singh A."/>
            <person name="Wilkins M.J."/>
            <person name="Karaoz U."/>
            <person name="Brodie E.L."/>
            <person name="Williams K.H."/>
            <person name="Hubbard S.S."/>
            <person name="Banfield J.F."/>
        </authorList>
    </citation>
    <scope>NUCLEOTIDE SEQUENCE [LARGE SCALE GENOMIC DNA]</scope>
</reference>
<dbReference type="CDD" id="cd01659">
    <property type="entry name" value="TRX_superfamily"/>
    <property type="match status" value="1"/>
</dbReference>
<sequence>MEHSSKKEIPAFVWVLLPLVIAGLVFGYFRFLSPGNLTEFAKCLTEKKTVFYGSKTCPHCKAQIRDFGRAFEYIKYVECNIDQPGKQADICDEAGVTGYPTWIFDGKDPVSGRQDLRILADKTSCALPDGVVQTGEDIVRPTSTGGEVPVTSVTTDAPSSE</sequence>
<evidence type="ECO:0000256" key="1">
    <source>
        <dbReference type="SAM" id="MobiDB-lite"/>
    </source>
</evidence>
<dbReference type="InterPro" id="IPR036249">
    <property type="entry name" value="Thioredoxin-like_sf"/>
</dbReference>
<organism evidence="3 4">
    <name type="scientific">Candidatus Abawacabacteria bacterium RBG_16_42_10</name>
    <dbReference type="NCBI Taxonomy" id="1817814"/>
    <lineage>
        <taxon>Bacteria</taxon>
        <taxon>Candidatus Abawacaibacteriota</taxon>
    </lineage>
</organism>
<evidence type="ECO:0000313" key="3">
    <source>
        <dbReference type="EMBL" id="OGC82258.1"/>
    </source>
</evidence>
<comment type="caution">
    <text evidence="3">The sequence shown here is derived from an EMBL/GenBank/DDBJ whole genome shotgun (WGS) entry which is preliminary data.</text>
</comment>
<dbReference type="Proteomes" id="UP000177614">
    <property type="component" value="Unassembled WGS sequence"/>
</dbReference>
<dbReference type="SUPFAM" id="SSF52833">
    <property type="entry name" value="Thioredoxin-like"/>
    <property type="match status" value="1"/>
</dbReference>
<accession>A0A1F4XKW8</accession>
<evidence type="ECO:0000313" key="4">
    <source>
        <dbReference type="Proteomes" id="UP000177614"/>
    </source>
</evidence>
<dbReference type="STRING" id="1817814.A2V81_01835"/>
<dbReference type="AlphaFoldDB" id="A0A1F4XKW8"/>